<evidence type="ECO:0000313" key="8">
    <source>
        <dbReference type="Proteomes" id="UP001342314"/>
    </source>
</evidence>
<proteinExistence type="inferred from homology"/>
<evidence type="ECO:0000256" key="3">
    <source>
        <dbReference type="ARBA" id="ARBA00023125"/>
    </source>
</evidence>
<keyword evidence="8" id="KW-1185">Reference proteome</keyword>
<dbReference type="GO" id="GO:0003700">
    <property type="term" value="F:DNA-binding transcription factor activity"/>
    <property type="evidence" value="ECO:0007669"/>
    <property type="project" value="TreeGrafter"/>
</dbReference>
<dbReference type="GO" id="GO:0045944">
    <property type="term" value="P:positive regulation of transcription by RNA polymerase II"/>
    <property type="evidence" value="ECO:0007669"/>
    <property type="project" value="TreeGrafter"/>
</dbReference>
<comment type="caution">
    <text evidence="7">The sequence shown here is derived from an EMBL/GenBank/DDBJ whole genome shotgun (WGS) entry which is preliminary data.</text>
</comment>
<evidence type="ECO:0000259" key="6">
    <source>
        <dbReference type="PROSITE" id="PS51299"/>
    </source>
</evidence>
<dbReference type="InterPro" id="IPR018004">
    <property type="entry name" value="KilA/APSES_HTH"/>
</dbReference>
<keyword evidence="4" id="KW-0804">Transcription</keyword>
<feature type="compositionally biased region" description="Low complexity" evidence="5">
    <location>
        <begin position="531"/>
        <end position="545"/>
    </location>
</feature>
<feature type="domain" description="HTH APSES-type" evidence="6">
    <location>
        <begin position="109"/>
        <end position="216"/>
    </location>
</feature>
<reference evidence="7 8" key="1">
    <citation type="submission" date="2021-12" db="EMBL/GenBank/DDBJ databases">
        <title>High titer production of polyol ester of fatty acids by Rhodotorula paludigena BS15 towards product separation-free biomass refinery.</title>
        <authorList>
            <person name="Mano J."/>
            <person name="Ono H."/>
            <person name="Tanaka T."/>
            <person name="Naito K."/>
            <person name="Sushida H."/>
            <person name="Ike M."/>
            <person name="Tokuyasu K."/>
            <person name="Kitaoka M."/>
        </authorList>
    </citation>
    <scope>NUCLEOTIDE SEQUENCE [LARGE SCALE GENOMIC DNA]</scope>
    <source>
        <strain evidence="7 8">BS15</strain>
    </source>
</reference>
<feature type="region of interest" description="Disordered" evidence="5">
    <location>
        <begin position="1"/>
        <end position="78"/>
    </location>
</feature>
<evidence type="ECO:0000256" key="5">
    <source>
        <dbReference type="SAM" id="MobiDB-lite"/>
    </source>
</evidence>
<dbReference type="Pfam" id="PF04383">
    <property type="entry name" value="KilA-N"/>
    <property type="match status" value="1"/>
</dbReference>
<dbReference type="SMART" id="SM01252">
    <property type="entry name" value="KilA-N"/>
    <property type="match status" value="1"/>
</dbReference>
<keyword evidence="2" id="KW-0805">Transcription regulation</keyword>
<dbReference type="InterPro" id="IPR003163">
    <property type="entry name" value="Tscrpt_reg_HTH_APSES-type"/>
</dbReference>
<dbReference type="PANTHER" id="PTHR47792:SF1">
    <property type="entry name" value="PROTEIN SOK2-RELATED"/>
    <property type="match status" value="1"/>
</dbReference>
<dbReference type="EMBL" id="BQKY01000018">
    <property type="protein sequence ID" value="GJN94788.1"/>
    <property type="molecule type" value="Genomic_DNA"/>
</dbReference>
<feature type="compositionally biased region" description="Low complexity" evidence="5">
    <location>
        <begin position="556"/>
        <end position="565"/>
    </location>
</feature>
<dbReference type="GO" id="GO:0043565">
    <property type="term" value="F:sequence-specific DNA binding"/>
    <property type="evidence" value="ECO:0007669"/>
    <property type="project" value="TreeGrafter"/>
</dbReference>
<feature type="compositionally biased region" description="Polar residues" evidence="5">
    <location>
        <begin position="505"/>
        <end position="517"/>
    </location>
</feature>
<dbReference type="PANTHER" id="PTHR47792">
    <property type="entry name" value="PROTEIN SOK2-RELATED"/>
    <property type="match status" value="1"/>
</dbReference>
<evidence type="ECO:0000256" key="2">
    <source>
        <dbReference type="ARBA" id="ARBA00023015"/>
    </source>
</evidence>
<feature type="compositionally biased region" description="Basic and acidic residues" evidence="5">
    <location>
        <begin position="317"/>
        <end position="329"/>
    </location>
</feature>
<evidence type="ECO:0000256" key="1">
    <source>
        <dbReference type="ARBA" id="ARBA00007247"/>
    </source>
</evidence>
<feature type="region of interest" description="Disordered" evidence="5">
    <location>
        <begin position="675"/>
        <end position="703"/>
    </location>
</feature>
<feature type="region of interest" description="Disordered" evidence="5">
    <location>
        <begin position="272"/>
        <end position="580"/>
    </location>
</feature>
<protein>
    <recommendedName>
        <fullName evidence="6">HTH APSES-type domain-containing protein</fullName>
    </recommendedName>
</protein>
<organism evidence="7 8">
    <name type="scientific">Rhodotorula paludigena</name>
    <dbReference type="NCBI Taxonomy" id="86838"/>
    <lineage>
        <taxon>Eukaryota</taxon>
        <taxon>Fungi</taxon>
        <taxon>Dikarya</taxon>
        <taxon>Basidiomycota</taxon>
        <taxon>Pucciniomycotina</taxon>
        <taxon>Microbotryomycetes</taxon>
        <taxon>Sporidiobolales</taxon>
        <taxon>Sporidiobolaceae</taxon>
        <taxon>Rhodotorula</taxon>
    </lineage>
</organism>
<accession>A0AAV5GX49</accession>
<dbReference type="Gene3D" id="3.10.260.10">
    <property type="entry name" value="Transcription regulator HTH, APSES-type DNA-binding domain"/>
    <property type="match status" value="1"/>
</dbReference>
<dbReference type="Proteomes" id="UP001342314">
    <property type="component" value="Unassembled WGS sequence"/>
</dbReference>
<feature type="compositionally biased region" description="Pro residues" evidence="5">
    <location>
        <begin position="546"/>
        <end position="555"/>
    </location>
</feature>
<evidence type="ECO:0000256" key="4">
    <source>
        <dbReference type="ARBA" id="ARBA00023163"/>
    </source>
</evidence>
<dbReference type="PROSITE" id="PS51299">
    <property type="entry name" value="HTH_APSES"/>
    <property type="match status" value="1"/>
</dbReference>
<feature type="compositionally biased region" description="Low complexity" evidence="5">
    <location>
        <begin position="449"/>
        <end position="459"/>
    </location>
</feature>
<comment type="similarity">
    <text evidence="1">Belongs to the EFG1/PHD1/stuA family.</text>
</comment>
<feature type="compositionally biased region" description="Basic and acidic residues" evidence="5">
    <location>
        <begin position="288"/>
        <end position="304"/>
    </location>
</feature>
<gene>
    <name evidence="7" type="ORF">Rhopal_007880-T1</name>
</gene>
<dbReference type="InterPro" id="IPR036887">
    <property type="entry name" value="HTH_APSES_sf"/>
</dbReference>
<dbReference type="GO" id="GO:0005634">
    <property type="term" value="C:nucleus"/>
    <property type="evidence" value="ECO:0007669"/>
    <property type="project" value="TreeGrafter"/>
</dbReference>
<dbReference type="InterPro" id="IPR029790">
    <property type="entry name" value="EFG1/Phd1/StuA"/>
</dbReference>
<name>A0AAV5GX49_9BASI</name>
<sequence length="703" mass="76501">MSRQMPSVDAARFGPASPLALSHPRPPRLDIPQSQPSRAAVTAKRSRQVQYSSPEHDDSDDDDYDPLPSRTPTSAVTTSALFPPAVAHPSQIRASTDVAAALKRNPNPVVSTTLWEDERTVVMQVLVEGHVVARRSDNDWVNSTKLLNMVKGMTRGKRDMYLKNEESRQVFRRGALHLKGVWLPLSAAVRLARTYNLYDRLFPLFEPDIQSYLFLPINRERTTQLVQAARSRAALMRKPDASSGLREREREDLRIRGEALERRLAELEIGLGLTRPGGEEEVDDGADQDARDVEQEAFSTKDTEQAPELPSPPPTARMDEEPITERHEGAAGGQAPFIRPTPSASPHPVEVVADPPAFPSFRPIRFPTSIPSPIASIPPPVSQYESRPAVYRSQPSFPVLPARTIDRPSPVSWYDNPTPPPPQPPSDHASSVPESRVGSTSRERRRLSSLRSSGSGASEMQLDESKTGAGARSPVDGRGRSPSVAVGRACRSPTMPDSRYVHQYAPTSHPFSSSMFRSASLPPYPAPQSFHHSPQPLQPAHHQPPLTAPLPPAPLDPFSQPQQQQHAADAPSGWSQGPTAPRLVSFDAAVSQIHALLHASSGPSPASAIFPTPVAHVEPNVRAGLTWGELIGGESLYAEEAGDAVQLDVQEAPVSAPLPFESALPSYLSRSVCHDDAEDLDEEEQRATKRAKMTVGDNVASAL</sequence>
<evidence type="ECO:0000313" key="7">
    <source>
        <dbReference type="EMBL" id="GJN94788.1"/>
    </source>
</evidence>
<dbReference type="SUPFAM" id="SSF54616">
    <property type="entry name" value="DNA-binding domain of Mlu1-box binding protein MBP1"/>
    <property type="match status" value="1"/>
</dbReference>
<keyword evidence="3" id="KW-0238">DNA-binding</keyword>
<dbReference type="AlphaFoldDB" id="A0AAV5GX49"/>